<name>A0A4C1YSH0_EUMVA</name>
<evidence type="ECO:0000313" key="2">
    <source>
        <dbReference type="Proteomes" id="UP000299102"/>
    </source>
</evidence>
<feature type="non-terminal residue" evidence="1">
    <location>
        <position position="1"/>
    </location>
</feature>
<dbReference type="AlphaFoldDB" id="A0A4C1YSH0"/>
<organism evidence="1 2">
    <name type="scientific">Eumeta variegata</name>
    <name type="common">Bagworm moth</name>
    <name type="synonym">Eumeta japonica</name>
    <dbReference type="NCBI Taxonomy" id="151549"/>
    <lineage>
        <taxon>Eukaryota</taxon>
        <taxon>Metazoa</taxon>
        <taxon>Ecdysozoa</taxon>
        <taxon>Arthropoda</taxon>
        <taxon>Hexapoda</taxon>
        <taxon>Insecta</taxon>
        <taxon>Pterygota</taxon>
        <taxon>Neoptera</taxon>
        <taxon>Endopterygota</taxon>
        <taxon>Lepidoptera</taxon>
        <taxon>Glossata</taxon>
        <taxon>Ditrysia</taxon>
        <taxon>Tineoidea</taxon>
        <taxon>Psychidae</taxon>
        <taxon>Oiketicinae</taxon>
        <taxon>Eumeta</taxon>
    </lineage>
</organism>
<evidence type="ECO:0000313" key="1">
    <source>
        <dbReference type="EMBL" id="GBP78140.1"/>
    </source>
</evidence>
<dbReference type="EMBL" id="BGZK01001359">
    <property type="protein sequence ID" value="GBP78140.1"/>
    <property type="molecule type" value="Genomic_DNA"/>
</dbReference>
<accession>A0A4C1YSH0</accession>
<gene>
    <name evidence="1" type="ORF">EVAR_99174_1</name>
</gene>
<sequence>YHIVNTFPKATAISPYAGDDDETPTFAMFRALWVYRSAYRGAPACCTLARDIGARAVI</sequence>
<dbReference type="Proteomes" id="UP000299102">
    <property type="component" value="Unassembled WGS sequence"/>
</dbReference>
<reference evidence="1 2" key="1">
    <citation type="journal article" date="2019" name="Commun. Biol.">
        <title>The bagworm genome reveals a unique fibroin gene that provides high tensile strength.</title>
        <authorList>
            <person name="Kono N."/>
            <person name="Nakamura H."/>
            <person name="Ohtoshi R."/>
            <person name="Tomita M."/>
            <person name="Numata K."/>
            <person name="Arakawa K."/>
        </authorList>
    </citation>
    <scope>NUCLEOTIDE SEQUENCE [LARGE SCALE GENOMIC DNA]</scope>
</reference>
<protein>
    <submittedName>
        <fullName evidence="1">Uncharacterized protein</fullName>
    </submittedName>
</protein>
<keyword evidence="2" id="KW-1185">Reference proteome</keyword>
<proteinExistence type="predicted"/>
<comment type="caution">
    <text evidence="1">The sequence shown here is derived from an EMBL/GenBank/DDBJ whole genome shotgun (WGS) entry which is preliminary data.</text>
</comment>